<comment type="caution">
    <text evidence="2">The sequence shown here is derived from an EMBL/GenBank/DDBJ whole genome shotgun (WGS) entry which is preliminary data.</text>
</comment>
<name>A0A8H7A8U2_9EURO</name>
<organism evidence="2 3">
    <name type="scientific">Endocarpon pusillum</name>
    <dbReference type="NCBI Taxonomy" id="364733"/>
    <lineage>
        <taxon>Eukaryota</taxon>
        <taxon>Fungi</taxon>
        <taxon>Dikarya</taxon>
        <taxon>Ascomycota</taxon>
        <taxon>Pezizomycotina</taxon>
        <taxon>Eurotiomycetes</taxon>
        <taxon>Chaetothyriomycetidae</taxon>
        <taxon>Verrucariales</taxon>
        <taxon>Verrucariaceae</taxon>
        <taxon>Endocarpon</taxon>
    </lineage>
</organism>
<evidence type="ECO:0000313" key="3">
    <source>
        <dbReference type="Proteomes" id="UP000606974"/>
    </source>
</evidence>
<feature type="compositionally biased region" description="Polar residues" evidence="1">
    <location>
        <begin position="70"/>
        <end position="80"/>
    </location>
</feature>
<reference evidence="2" key="1">
    <citation type="submission" date="2020-02" db="EMBL/GenBank/DDBJ databases">
        <authorList>
            <person name="Palmer J.M."/>
        </authorList>
    </citation>
    <scope>NUCLEOTIDE SEQUENCE</scope>
    <source>
        <strain evidence="2">EPUS1.4</strain>
        <tissue evidence="2">Thallus</tissue>
    </source>
</reference>
<dbReference type="EMBL" id="JAACFV010000225">
    <property type="protein sequence ID" value="KAF7502716.1"/>
    <property type="molecule type" value="Genomic_DNA"/>
</dbReference>
<dbReference type="Proteomes" id="UP000606974">
    <property type="component" value="Unassembled WGS sequence"/>
</dbReference>
<dbReference type="AlphaFoldDB" id="A0A8H7A8U2"/>
<proteinExistence type="predicted"/>
<gene>
    <name evidence="2" type="ORF">GJ744_005224</name>
</gene>
<evidence type="ECO:0000256" key="1">
    <source>
        <dbReference type="SAM" id="MobiDB-lite"/>
    </source>
</evidence>
<feature type="compositionally biased region" description="Basic residues" evidence="1">
    <location>
        <begin position="25"/>
        <end position="35"/>
    </location>
</feature>
<accession>A0A8H7A8U2</accession>
<sequence length="98" mass="10490">MPNQSARTSKGAYRDEPTAASTAKAPHRPITHRAKPAQPATAAARSPVEAPATRRPRSQNSPWKPAPHKATTTSPWSTATICPWEFSPSSPAPRTTPI</sequence>
<evidence type="ECO:0000313" key="2">
    <source>
        <dbReference type="EMBL" id="KAF7502716.1"/>
    </source>
</evidence>
<feature type="compositionally biased region" description="Low complexity" evidence="1">
    <location>
        <begin position="36"/>
        <end position="47"/>
    </location>
</feature>
<keyword evidence="3" id="KW-1185">Reference proteome</keyword>
<feature type="region of interest" description="Disordered" evidence="1">
    <location>
        <begin position="1"/>
        <end position="98"/>
    </location>
</feature>
<protein>
    <submittedName>
        <fullName evidence="2">Uncharacterized protein</fullName>
    </submittedName>
</protein>